<proteinExistence type="predicted"/>
<dbReference type="AlphaFoldDB" id="A0A225VCC8"/>
<organism evidence="1 2">
    <name type="scientific">Phytophthora megakarya</name>
    <dbReference type="NCBI Taxonomy" id="4795"/>
    <lineage>
        <taxon>Eukaryota</taxon>
        <taxon>Sar</taxon>
        <taxon>Stramenopiles</taxon>
        <taxon>Oomycota</taxon>
        <taxon>Peronosporomycetes</taxon>
        <taxon>Peronosporales</taxon>
        <taxon>Peronosporaceae</taxon>
        <taxon>Phytophthora</taxon>
    </lineage>
</organism>
<name>A0A225VCC8_9STRA</name>
<evidence type="ECO:0000313" key="1">
    <source>
        <dbReference type="EMBL" id="OWZ02437.1"/>
    </source>
</evidence>
<sequence>MIVLDTIQGAIEQQNSCSNPIRCLSSSSTIDFSIDFFLKQLRCLLVLVEAPAHVYNEMAQRWSYLRKRMTYMFVAKIDNTLPSLHSTETKDLLNLLHRELQNSSYSTAEFRKKYDEVCSMNLESIIEPRLSGLLGDLEDAAVFAHGGYSEVSRAKYGKLKCHRKRSAHEG</sequence>
<comment type="caution">
    <text evidence="1">The sequence shown here is derived from an EMBL/GenBank/DDBJ whole genome shotgun (WGS) entry which is preliminary data.</text>
</comment>
<keyword evidence="1" id="KW-0418">Kinase</keyword>
<reference evidence="2" key="1">
    <citation type="submission" date="2017-03" db="EMBL/GenBank/DDBJ databases">
        <title>Phytopthora megakarya and P. palmivora, two closely related causual agents of cacao black pod achieved similar genome size and gene model numbers by different mechanisms.</title>
        <authorList>
            <person name="Ali S."/>
            <person name="Shao J."/>
            <person name="Larry D.J."/>
            <person name="Kronmiller B."/>
            <person name="Shen D."/>
            <person name="Strem M.D."/>
            <person name="Melnick R.L."/>
            <person name="Guiltinan M.J."/>
            <person name="Tyler B.M."/>
            <person name="Meinhardt L.W."/>
            <person name="Bailey B.A."/>
        </authorList>
    </citation>
    <scope>NUCLEOTIDE SEQUENCE [LARGE SCALE GENOMIC DNA]</scope>
    <source>
        <strain evidence="2">zdho120</strain>
    </source>
</reference>
<keyword evidence="1" id="KW-0808">Transferase</keyword>
<keyword evidence="1" id="KW-0723">Serine/threonine-protein kinase</keyword>
<dbReference type="EMBL" id="NBNE01006168">
    <property type="protein sequence ID" value="OWZ02437.1"/>
    <property type="molecule type" value="Genomic_DNA"/>
</dbReference>
<accession>A0A225VCC8</accession>
<dbReference type="STRING" id="4795.A0A225VCC8"/>
<keyword evidence="2" id="KW-1185">Reference proteome</keyword>
<dbReference type="GO" id="GO:0004674">
    <property type="term" value="F:protein serine/threonine kinase activity"/>
    <property type="evidence" value="ECO:0007669"/>
    <property type="project" value="UniProtKB-KW"/>
</dbReference>
<gene>
    <name evidence="1" type="ORF">PHMEG_00025999</name>
</gene>
<dbReference type="Proteomes" id="UP000198211">
    <property type="component" value="Unassembled WGS sequence"/>
</dbReference>
<evidence type="ECO:0000313" key="2">
    <source>
        <dbReference type="Proteomes" id="UP000198211"/>
    </source>
</evidence>
<protein>
    <submittedName>
        <fullName evidence="1">Serine/threonine protein kinase</fullName>
    </submittedName>
</protein>